<feature type="domain" description="Cas12f1-like TNB" evidence="3">
    <location>
        <begin position="259"/>
        <end position="325"/>
    </location>
</feature>
<dbReference type="NCBIfam" id="NF040570">
    <property type="entry name" value="guided_TnpB"/>
    <property type="match status" value="1"/>
</dbReference>
<organism evidence="4 5">
    <name type="scientific">Natrinema altunense</name>
    <dbReference type="NCBI Taxonomy" id="222984"/>
    <lineage>
        <taxon>Archaea</taxon>
        <taxon>Methanobacteriati</taxon>
        <taxon>Methanobacteriota</taxon>
        <taxon>Stenosarchaea group</taxon>
        <taxon>Halobacteria</taxon>
        <taxon>Halobacteriales</taxon>
        <taxon>Natrialbaceae</taxon>
        <taxon>Natrinema</taxon>
    </lineage>
</organism>
<evidence type="ECO:0000313" key="4">
    <source>
        <dbReference type="EMBL" id="RZH66544.1"/>
    </source>
</evidence>
<dbReference type="InterPro" id="IPR010095">
    <property type="entry name" value="Cas12f1-like_TNB"/>
</dbReference>
<proteinExistence type="predicted"/>
<keyword evidence="1" id="KW-0238">DNA-binding</keyword>
<feature type="region of interest" description="Disordered" evidence="2">
    <location>
        <begin position="322"/>
        <end position="355"/>
    </location>
</feature>
<evidence type="ECO:0000256" key="1">
    <source>
        <dbReference type="ARBA" id="ARBA00023125"/>
    </source>
</evidence>
<dbReference type="OrthoDB" id="168528at2157"/>
<dbReference type="GO" id="GO:0003677">
    <property type="term" value="F:DNA binding"/>
    <property type="evidence" value="ECO:0007669"/>
    <property type="project" value="UniProtKB-KW"/>
</dbReference>
<evidence type="ECO:0000259" key="3">
    <source>
        <dbReference type="Pfam" id="PF07282"/>
    </source>
</evidence>
<evidence type="ECO:0000256" key="2">
    <source>
        <dbReference type="SAM" id="MobiDB-lite"/>
    </source>
</evidence>
<protein>
    <submittedName>
        <fullName evidence="4">Transposase</fullName>
    </submittedName>
</protein>
<reference evidence="4 5" key="1">
    <citation type="submission" date="2019-02" db="EMBL/GenBank/DDBJ databases">
        <title>Genome analysis provides insights into bioremediation potentialities and Haloocin production by Natrinema altunense strain 4.1R isolated from Chott Douz in Tunisian desert.</title>
        <authorList>
            <person name="Najjari A."/>
            <person name="Youssef N."/>
            <person name="Ben Dhia O."/>
            <person name="Ferjani R."/>
            <person name="El Hidri D."/>
            <person name="Ouzari H.I."/>
            <person name="Cherif A."/>
        </authorList>
    </citation>
    <scope>NUCLEOTIDE SEQUENCE [LARGE SCALE GENOMIC DNA]</scope>
    <source>
        <strain evidence="4 5">4.1R</strain>
    </source>
</reference>
<comment type="caution">
    <text evidence="4">The sequence shown here is derived from an EMBL/GenBank/DDBJ whole genome shotgun (WGS) entry which is preliminary data.</text>
</comment>
<dbReference type="Pfam" id="PF07282">
    <property type="entry name" value="Cas12f1-like_TNB"/>
    <property type="match status" value="1"/>
</dbReference>
<dbReference type="AlphaFoldDB" id="A0A482XX52"/>
<name>A0A482XX52_9EURY</name>
<sequence>MMQEAEKTIVAKIRTDELTQTKREALDYEFSEFQAYIRGDDDADLYSATKQAADAYIDTENLRDEHEYPWFIRNDVFDVEQHDTELADWWMNIPVSQVYGGVNVPINPHEPIPDDAEVKDSKILKEDGEYYVHLSIKQRVELQDQYDGVLAVDLGSRWVTVSVALPSRETTFYGEEIRQLRRHHQELRTRLQEKGAYDTLVSAKDSEWRAIDDRLHKISREIVEDAKERNALIVIGNLEGIQNQDKGSEMNRRLHSMPHYTLKQYIEYKARFAGIGVKVVNEYNTSQTCWRCGEKENTERVGQGRHLCDECGLDDNADKNGATNIGKKGLGKDIQSPLSSLGGVYEPSLELGDNDETAAQVRVRLRDDSETPPSTSESAGRAK</sequence>
<evidence type="ECO:0000313" key="5">
    <source>
        <dbReference type="Proteomes" id="UP000292704"/>
    </source>
</evidence>
<dbReference type="EMBL" id="SHMR01000009">
    <property type="protein sequence ID" value="RZH66544.1"/>
    <property type="molecule type" value="Genomic_DNA"/>
</dbReference>
<accession>A0A482XX52</accession>
<dbReference type="Proteomes" id="UP000292704">
    <property type="component" value="Unassembled WGS sequence"/>
</dbReference>
<dbReference type="NCBIfam" id="TIGR01766">
    <property type="entry name" value="IS200/IS605 family accessory protein TnpB-like domain"/>
    <property type="match status" value="1"/>
</dbReference>
<gene>
    <name evidence="4" type="ORF">ELS17_17940</name>
</gene>